<dbReference type="KEGG" id="cgob:115013928"/>
<dbReference type="AlphaFoldDB" id="A0A6J2QFE0"/>
<dbReference type="PANTHER" id="PTHR33480:SF5">
    <property type="entry name" value="SI:DKEY-51D8.9"/>
    <property type="match status" value="1"/>
</dbReference>
<accession>A0A6J2QFE0</accession>
<feature type="compositionally biased region" description="Polar residues" evidence="1">
    <location>
        <begin position="1002"/>
        <end position="1013"/>
    </location>
</feature>
<feature type="compositionally biased region" description="Low complexity" evidence="1">
    <location>
        <begin position="33"/>
        <end position="45"/>
    </location>
</feature>
<keyword evidence="2" id="KW-1185">Reference proteome</keyword>
<dbReference type="PANTHER" id="PTHR33480">
    <property type="entry name" value="SET DOMAIN-CONTAINING PROTEIN-RELATED"/>
    <property type="match status" value="1"/>
</dbReference>
<feature type="compositionally biased region" description="Polar residues" evidence="1">
    <location>
        <begin position="397"/>
        <end position="406"/>
    </location>
</feature>
<dbReference type="Proteomes" id="UP000504630">
    <property type="component" value="Chromosome 9"/>
</dbReference>
<name>A0A6J2QFE0_COTGO</name>
<reference evidence="3" key="1">
    <citation type="submission" date="2025-08" db="UniProtKB">
        <authorList>
            <consortium name="RefSeq"/>
        </authorList>
    </citation>
    <scope>IDENTIFICATION</scope>
</reference>
<feature type="compositionally biased region" description="Polar residues" evidence="1">
    <location>
        <begin position="56"/>
        <end position="72"/>
    </location>
</feature>
<feature type="compositionally biased region" description="Polar residues" evidence="1">
    <location>
        <begin position="278"/>
        <end position="331"/>
    </location>
</feature>
<feature type="region of interest" description="Disordered" evidence="1">
    <location>
        <begin position="1089"/>
        <end position="1117"/>
    </location>
</feature>
<feature type="region of interest" description="Disordered" evidence="1">
    <location>
        <begin position="276"/>
        <end position="431"/>
    </location>
</feature>
<evidence type="ECO:0000313" key="3">
    <source>
        <dbReference type="RefSeq" id="XP_029296356.1"/>
    </source>
</evidence>
<protein>
    <submittedName>
        <fullName evidence="3">Uncharacterized protein LOC115013928</fullName>
    </submittedName>
</protein>
<feature type="compositionally biased region" description="Basic and acidic residues" evidence="1">
    <location>
        <begin position="408"/>
        <end position="426"/>
    </location>
</feature>
<feature type="region of interest" description="Disordered" evidence="1">
    <location>
        <begin position="228"/>
        <end position="248"/>
    </location>
</feature>
<feature type="compositionally biased region" description="Polar residues" evidence="1">
    <location>
        <begin position="235"/>
        <end position="248"/>
    </location>
</feature>
<proteinExistence type="predicted"/>
<dbReference type="OrthoDB" id="5376140at2759"/>
<feature type="compositionally biased region" description="Polar residues" evidence="1">
    <location>
        <begin position="13"/>
        <end position="28"/>
    </location>
</feature>
<organism evidence="2 3">
    <name type="scientific">Cottoperca gobio</name>
    <name type="common">Frogmouth</name>
    <name type="synonym">Aphritis gobio</name>
    <dbReference type="NCBI Taxonomy" id="56716"/>
    <lineage>
        <taxon>Eukaryota</taxon>
        <taxon>Metazoa</taxon>
        <taxon>Chordata</taxon>
        <taxon>Craniata</taxon>
        <taxon>Vertebrata</taxon>
        <taxon>Euteleostomi</taxon>
        <taxon>Actinopterygii</taxon>
        <taxon>Neopterygii</taxon>
        <taxon>Teleostei</taxon>
        <taxon>Neoteleostei</taxon>
        <taxon>Acanthomorphata</taxon>
        <taxon>Eupercaria</taxon>
        <taxon>Perciformes</taxon>
        <taxon>Notothenioidei</taxon>
        <taxon>Bovichtidae</taxon>
        <taxon>Cottoperca</taxon>
    </lineage>
</organism>
<feature type="region of interest" description="Disordered" evidence="1">
    <location>
        <begin position="973"/>
        <end position="1028"/>
    </location>
</feature>
<dbReference type="InParanoid" id="A0A6J2QFE0"/>
<dbReference type="GeneID" id="115013928"/>
<evidence type="ECO:0000313" key="2">
    <source>
        <dbReference type="Proteomes" id="UP000504630"/>
    </source>
</evidence>
<feature type="region of interest" description="Disordered" evidence="1">
    <location>
        <begin position="1"/>
        <end position="75"/>
    </location>
</feature>
<gene>
    <name evidence="3" type="primary">LOC115013928</name>
</gene>
<dbReference type="RefSeq" id="XP_029296356.1">
    <property type="nucleotide sequence ID" value="XM_029440496.1"/>
</dbReference>
<sequence>MMDNHKSHLPCQSWASQNGWSTTSTQGPHVNPLPSSQHLSLGSSSDQRPSYEHLQESNQSCMSDLGTLSSRNTPHHSDLYKASHISINPSSNTLFANAAIPGSSHIISFSQQSPHTSSLLLTANQGKNIPPLSLPQINQSPQPCRPQHPPLLSPHNLYKAPFQPPLTNQGLPNGLLPISTSQSTFEGVNVEFVGVAGYTHSHASSMSQEQWIPSPNCMVAVNESVPDAAAHPKNAPSQEGSISSPASNERQRLVLLHQRAQLLQQVAELDKLLESIQPEDSSGGPSPHTAMQSPPSMDDSSQGEQTETAQQVQLPAGTSKSHLSSECSSPASYDEHSEACDTPEGPMSPNVKLEKIENASAESEDESDPDYSPNSDGDFSDCLSHPDVGSSDESSHSRPSTPTNEKPSLPERKEARSGSSMFKDKTVPPPKQIHAANLKINTVVLPCSNSKARRVYDRRNYCLFCSKPVSKMSRHLERIHSDKTEVAAVFQYPIKSKERMKLWNRLINQGNFAHNKDVLKTGKGQLAVRKRPSKTRKAQDFLHCLHCRGLFMKKALHRHMKFCPEKVKNEDEFGRKNIASRCVLETLGDLGISDGFKSILSEMIYDDVTQAVMEDDVILQFGELLLSQNGSDPKKHDYIRQNLRQIARLVLEAKKITPLEKLEDFFLPSSFPHVVSAVNVLAGYNAENQMYSIPSLAIKLGYHLQKTCGIVEGNAVKCGDASLAESARNFLSVYQKKWNKLISAGALTTLRKTKLKTAKKVPFAQDVKRLNFHMENVHLLTEKTLRDSPSPENYAALAKVILSRTIFFNRRNVREVSSVEISDFMSRKKSKLHDGMDISVSDFEKKMCGSFARVDIRGKCGRTVPVLLKPSFETAMELLIKVRETCGVPSKNPYLFGRPHALSAYAGAECIQKYVKECGAADPETLTSSKIRKHYGTMLQLINLDENEADQILGPNNEVRSLRQDSSMQLDDVEMDSGERGPQAASWDQKEFSGARHGQSHGAPTSANMTVTPNPIKPGKKGSNQGKHKWEEAEVLAVERHMMCLIQGHKVPQKNDCIQCLEAEPEALRTRSWKGVKDYVRNRITALKRQSGTSASTNSNMSGQIEPQQSNGHFHQL</sequence>
<evidence type="ECO:0000256" key="1">
    <source>
        <dbReference type="SAM" id="MobiDB-lite"/>
    </source>
</evidence>